<reference evidence="2 3" key="1">
    <citation type="journal article" date="2023" name="Nucleic Acids Res.">
        <title>The hologenome of Daphnia magna reveals possible DNA methylation and microbiome-mediated evolution of the host genome.</title>
        <authorList>
            <person name="Chaturvedi A."/>
            <person name="Li X."/>
            <person name="Dhandapani V."/>
            <person name="Marshall H."/>
            <person name="Kissane S."/>
            <person name="Cuenca-Cambronero M."/>
            <person name="Asole G."/>
            <person name="Calvet F."/>
            <person name="Ruiz-Romero M."/>
            <person name="Marangio P."/>
            <person name="Guigo R."/>
            <person name="Rago D."/>
            <person name="Mirbahai L."/>
            <person name="Eastwood N."/>
            <person name="Colbourne J.K."/>
            <person name="Zhou J."/>
            <person name="Mallon E."/>
            <person name="Orsini L."/>
        </authorList>
    </citation>
    <scope>NUCLEOTIDE SEQUENCE [LARGE SCALE GENOMIC DNA]</scope>
    <source>
        <strain evidence="2">LRV0_1</strain>
    </source>
</reference>
<dbReference type="Proteomes" id="UP001234178">
    <property type="component" value="Unassembled WGS sequence"/>
</dbReference>
<accession>A0ABQ9YPB7</accession>
<gene>
    <name evidence="2" type="ORF">OUZ56_004288</name>
</gene>
<evidence type="ECO:0000313" key="3">
    <source>
        <dbReference type="Proteomes" id="UP001234178"/>
    </source>
</evidence>
<organism evidence="2 3">
    <name type="scientific">Daphnia magna</name>
    <dbReference type="NCBI Taxonomy" id="35525"/>
    <lineage>
        <taxon>Eukaryota</taxon>
        <taxon>Metazoa</taxon>
        <taxon>Ecdysozoa</taxon>
        <taxon>Arthropoda</taxon>
        <taxon>Crustacea</taxon>
        <taxon>Branchiopoda</taxon>
        <taxon>Diplostraca</taxon>
        <taxon>Cladocera</taxon>
        <taxon>Anomopoda</taxon>
        <taxon>Daphniidae</taxon>
        <taxon>Daphnia</taxon>
    </lineage>
</organism>
<comment type="caution">
    <text evidence="2">The sequence shown here is derived from an EMBL/GenBank/DDBJ whole genome shotgun (WGS) entry which is preliminary data.</text>
</comment>
<evidence type="ECO:0000256" key="1">
    <source>
        <dbReference type="SAM" id="MobiDB-lite"/>
    </source>
</evidence>
<proteinExistence type="predicted"/>
<feature type="region of interest" description="Disordered" evidence="1">
    <location>
        <begin position="1"/>
        <end position="36"/>
    </location>
</feature>
<name>A0ABQ9YPB7_9CRUS</name>
<sequence length="98" mass="10712">MSDSKEGLRGKLQAQTLDGKYLSQRPKTDGKKTNEIARAGARRIRGVGDGMPTYEEQSGSSHLLYSVNNMAGWDFNGGFGAADSLRETIESSQTKKDR</sequence>
<feature type="compositionally biased region" description="Basic and acidic residues" evidence="1">
    <location>
        <begin position="26"/>
        <end position="35"/>
    </location>
</feature>
<dbReference type="EMBL" id="JAOYFB010000001">
    <property type="protein sequence ID" value="KAK4002461.1"/>
    <property type="molecule type" value="Genomic_DNA"/>
</dbReference>
<protein>
    <submittedName>
        <fullName evidence="2">Uncharacterized protein</fullName>
    </submittedName>
</protein>
<keyword evidence="3" id="KW-1185">Reference proteome</keyword>
<evidence type="ECO:0000313" key="2">
    <source>
        <dbReference type="EMBL" id="KAK4002461.1"/>
    </source>
</evidence>